<dbReference type="PROSITE" id="PS50043">
    <property type="entry name" value="HTH_LUXR_2"/>
    <property type="match status" value="1"/>
</dbReference>
<accession>A0A2S2DYL8</accession>
<dbReference type="Pfam" id="PF00196">
    <property type="entry name" value="GerE"/>
    <property type="match status" value="1"/>
</dbReference>
<evidence type="ECO:0000259" key="4">
    <source>
        <dbReference type="PROSITE" id="PS50043"/>
    </source>
</evidence>
<dbReference type="PANTHER" id="PTHR44688:SF16">
    <property type="entry name" value="DNA-BINDING TRANSCRIPTIONAL ACTIVATOR DEVR_DOSR"/>
    <property type="match status" value="1"/>
</dbReference>
<keyword evidence="1" id="KW-0805">Transcription regulation</keyword>
<reference evidence="6" key="1">
    <citation type="submission" date="2018-05" db="EMBL/GenBank/DDBJ databases">
        <title>Pseudarcicella sp. HME7025 Genome sequencing and assembly.</title>
        <authorList>
            <person name="Kim H."/>
            <person name="Kang H."/>
            <person name="Joh K."/>
        </authorList>
    </citation>
    <scope>NUCLEOTIDE SEQUENCE [LARGE SCALE GENOMIC DNA]</scope>
    <source>
        <strain evidence="6">HME7025</strain>
    </source>
</reference>
<dbReference type="RefSeq" id="WP_109324124.1">
    <property type="nucleotide sequence ID" value="NZ_CP029346.1"/>
</dbReference>
<evidence type="ECO:0000313" key="6">
    <source>
        <dbReference type="Proteomes" id="UP000245468"/>
    </source>
</evidence>
<dbReference type="InterPro" id="IPR016032">
    <property type="entry name" value="Sig_transdc_resp-reg_C-effctor"/>
</dbReference>
<dbReference type="GO" id="GO:0003677">
    <property type="term" value="F:DNA binding"/>
    <property type="evidence" value="ECO:0007669"/>
    <property type="project" value="UniProtKB-KW"/>
</dbReference>
<dbReference type="KEGG" id="psez:HME7025_02288"/>
<dbReference type="GO" id="GO:0006355">
    <property type="term" value="P:regulation of DNA-templated transcription"/>
    <property type="evidence" value="ECO:0007669"/>
    <property type="project" value="InterPro"/>
</dbReference>
<dbReference type="EMBL" id="CP029346">
    <property type="protein sequence ID" value="AWL10130.1"/>
    <property type="molecule type" value="Genomic_DNA"/>
</dbReference>
<sequence length="69" mass="8220">MIHQVQNGDFTLRELEIIFLIQQGNTSQEIAEKLHISKFTIKKHRENIARKIGSHGKKEFRRFIRNFKA</sequence>
<dbReference type="OrthoDB" id="9808843at2"/>
<feature type="domain" description="HTH luxR-type" evidence="4">
    <location>
        <begin position="3"/>
        <end position="67"/>
    </location>
</feature>
<keyword evidence="2" id="KW-0238">DNA-binding</keyword>
<evidence type="ECO:0000256" key="1">
    <source>
        <dbReference type="ARBA" id="ARBA00023015"/>
    </source>
</evidence>
<keyword evidence="3" id="KW-0804">Transcription</keyword>
<dbReference type="SMART" id="SM00421">
    <property type="entry name" value="HTH_LUXR"/>
    <property type="match status" value="1"/>
</dbReference>
<evidence type="ECO:0000256" key="2">
    <source>
        <dbReference type="ARBA" id="ARBA00023125"/>
    </source>
</evidence>
<proteinExistence type="predicted"/>
<dbReference type="InterPro" id="IPR000792">
    <property type="entry name" value="Tscrpt_reg_LuxR_C"/>
</dbReference>
<dbReference type="AlphaFoldDB" id="A0A2S2DYL8"/>
<evidence type="ECO:0000256" key="3">
    <source>
        <dbReference type="ARBA" id="ARBA00023163"/>
    </source>
</evidence>
<keyword evidence="6" id="KW-1185">Reference proteome</keyword>
<name>A0A2S2DYL8_9BACT</name>
<dbReference type="Proteomes" id="UP000245468">
    <property type="component" value="Chromosome"/>
</dbReference>
<dbReference type="InterPro" id="IPR036388">
    <property type="entry name" value="WH-like_DNA-bd_sf"/>
</dbReference>
<evidence type="ECO:0000313" key="5">
    <source>
        <dbReference type="EMBL" id="AWL10130.1"/>
    </source>
</evidence>
<dbReference type="PROSITE" id="PS00622">
    <property type="entry name" value="HTH_LUXR_1"/>
    <property type="match status" value="1"/>
</dbReference>
<protein>
    <recommendedName>
        <fullName evidence="4">HTH luxR-type domain-containing protein</fullName>
    </recommendedName>
</protein>
<dbReference type="PRINTS" id="PR00038">
    <property type="entry name" value="HTHLUXR"/>
</dbReference>
<organism evidence="5 6">
    <name type="scientific">Aquirufa nivalisilvae</name>
    <dbReference type="NCBI Taxonomy" id="2516557"/>
    <lineage>
        <taxon>Bacteria</taxon>
        <taxon>Pseudomonadati</taxon>
        <taxon>Bacteroidota</taxon>
        <taxon>Cytophagia</taxon>
        <taxon>Cytophagales</taxon>
        <taxon>Flectobacillaceae</taxon>
        <taxon>Aquirufa</taxon>
    </lineage>
</organism>
<dbReference type="Gene3D" id="1.10.10.10">
    <property type="entry name" value="Winged helix-like DNA-binding domain superfamily/Winged helix DNA-binding domain"/>
    <property type="match status" value="1"/>
</dbReference>
<dbReference type="PANTHER" id="PTHR44688">
    <property type="entry name" value="DNA-BINDING TRANSCRIPTIONAL ACTIVATOR DEVR_DOSR"/>
    <property type="match status" value="1"/>
</dbReference>
<gene>
    <name evidence="5" type="ORF">HME7025_02288</name>
</gene>
<dbReference type="SUPFAM" id="SSF46894">
    <property type="entry name" value="C-terminal effector domain of the bipartite response regulators"/>
    <property type="match status" value="1"/>
</dbReference>
<dbReference type="CDD" id="cd06170">
    <property type="entry name" value="LuxR_C_like"/>
    <property type="match status" value="1"/>
</dbReference>